<sequence length="73" mass="7745">MTLRRRLPAALMVGAPAAALAAWSARLIAKNSSELHSVAPESRSPALFALQNGVTKDAAHTRRRVFKALAPAL</sequence>
<dbReference type="EMBL" id="JAAVUN010000039">
    <property type="protein sequence ID" value="NKE10691.1"/>
    <property type="molecule type" value="Genomic_DNA"/>
</dbReference>
<dbReference type="Proteomes" id="UP000521379">
    <property type="component" value="Unassembled WGS sequence"/>
</dbReference>
<accession>A0A846U7C1</accession>
<feature type="signal peptide" evidence="1">
    <location>
        <begin position="1"/>
        <end position="21"/>
    </location>
</feature>
<organism evidence="2 3">
    <name type="scientific">Kocuria subflava</name>
    <dbReference type="NCBI Taxonomy" id="1736139"/>
    <lineage>
        <taxon>Bacteria</taxon>
        <taxon>Bacillati</taxon>
        <taxon>Actinomycetota</taxon>
        <taxon>Actinomycetes</taxon>
        <taxon>Micrococcales</taxon>
        <taxon>Micrococcaceae</taxon>
        <taxon>Kocuria</taxon>
    </lineage>
</organism>
<feature type="chain" id="PRO_5032345466" evidence="1">
    <location>
        <begin position="22"/>
        <end position="73"/>
    </location>
</feature>
<name>A0A846U7C1_9MICC</name>
<keyword evidence="3" id="KW-1185">Reference proteome</keyword>
<dbReference type="AlphaFoldDB" id="A0A846U7C1"/>
<proteinExistence type="predicted"/>
<comment type="caution">
    <text evidence="2">The sequence shown here is derived from an EMBL/GenBank/DDBJ whole genome shotgun (WGS) entry which is preliminary data.</text>
</comment>
<dbReference type="RefSeq" id="WP_157980594.1">
    <property type="nucleotide sequence ID" value="NZ_JAAVUN010000039.1"/>
</dbReference>
<evidence type="ECO:0000313" key="2">
    <source>
        <dbReference type="EMBL" id="NKE10691.1"/>
    </source>
</evidence>
<evidence type="ECO:0000313" key="3">
    <source>
        <dbReference type="Proteomes" id="UP000521379"/>
    </source>
</evidence>
<reference evidence="2 3" key="1">
    <citation type="submission" date="2020-02" db="EMBL/GenBank/DDBJ databases">
        <authorList>
            <person name="Sun Q."/>
        </authorList>
    </citation>
    <scope>NUCLEOTIDE SEQUENCE [LARGE SCALE GENOMIC DNA]</scope>
    <source>
        <strain evidence="2 3">YIM 13062</strain>
    </source>
</reference>
<gene>
    <name evidence="2" type="ORF">GTW58_12290</name>
</gene>
<keyword evidence="1" id="KW-0732">Signal</keyword>
<evidence type="ECO:0000256" key="1">
    <source>
        <dbReference type="SAM" id="SignalP"/>
    </source>
</evidence>
<protein>
    <submittedName>
        <fullName evidence="2">Uncharacterized protein</fullName>
    </submittedName>
</protein>